<proteinExistence type="predicted"/>
<evidence type="ECO:0000313" key="2">
    <source>
        <dbReference type="Proteomes" id="UP001175228"/>
    </source>
</evidence>
<dbReference type="EMBL" id="JAUEPU010000013">
    <property type="protein sequence ID" value="KAK0497271.1"/>
    <property type="molecule type" value="Genomic_DNA"/>
</dbReference>
<name>A0AA39Q8F5_9AGAR</name>
<gene>
    <name evidence="1" type="ORF">EDD18DRAFT_1161423</name>
</gene>
<accession>A0AA39Q8F5</accession>
<dbReference type="Proteomes" id="UP001175228">
    <property type="component" value="Unassembled WGS sequence"/>
</dbReference>
<comment type="caution">
    <text evidence="1">The sequence shown here is derived from an EMBL/GenBank/DDBJ whole genome shotgun (WGS) entry which is preliminary data.</text>
</comment>
<sequence>MLPYALLENLLALGLAAMIFVVACNHTAPYLSVLPTLDYHRTWSFARLANNASLPPRIHNTIRDVSSSTCSRVLLTQCRPFCSICLPESLDVNLLASSRTHKYPRSHLIPHVDHQWSTRSCGLVSYFTLDSMHRPHVRVRYTCLIQLRWLQWSILPSTRLFHVLFRPYRV</sequence>
<evidence type="ECO:0000313" key="1">
    <source>
        <dbReference type="EMBL" id="KAK0497271.1"/>
    </source>
</evidence>
<dbReference type="AlphaFoldDB" id="A0AA39Q8F5"/>
<keyword evidence="2" id="KW-1185">Reference proteome</keyword>
<protein>
    <submittedName>
        <fullName evidence="1">Uncharacterized protein</fullName>
    </submittedName>
</protein>
<reference evidence="1" key="1">
    <citation type="submission" date="2023-06" db="EMBL/GenBank/DDBJ databases">
        <authorList>
            <consortium name="Lawrence Berkeley National Laboratory"/>
            <person name="Ahrendt S."/>
            <person name="Sahu N."/>
            <person name="Indic B."/>
            <person name="Wong-Bajracharya J."/>
            <person name="Merenyi Z."/>
            <person name="Ke H.-M."/>
            <person name="Monk M."/>
            <person name="Kocsube S."/>
            <person name="Drula E."/>
            <person name="Lipzen A."/>
            <person name="Balint B."/>
            <person name="Henrissat B."/>
            <person name="Andreopoulos B."/>
            <person name="Martin F.M."/>
            <person name="Harder C.B."/>
            <person name="Rigling D."/>
            <person name="Ford K.L."/>
            <person name="Foster G.D."/>
            <person name="Pangilinan J."/>
            <person name="Papanicolaou A."/>
            <person name="Barry K."/>
            <person name="LaButti K."/>
            <person name="Viragh M."/>
            <person name="Koriabine M."/>
            <person name="Yan M."/>
            <person name="Riley R."/>
            <person name="Champramary S."/>
            <person name="Plett K.L."/>
            <person name="Tsai I.J."/>
            <person name="Slot J."/>
            <person name="Sipos G."/>
            <person name="Plett J."/>
            <person name="Nagy L.G."/>
            <person name="Grigoriev I.V."/>
        </authorList>
    </citation>
    <scope>NUCLEOTIDE SEQUENCE</scope>
    <source>
        <strain evidence="1">HWK02</strain>
    </source>
</reference>
<organism evidence="1 2">
    <name type="scientific">Armillaria luteobubalina</name>
    <dbReference type="NCBI Taxonomy" id="153913"/>
    <lineage>
        <taxon>Eukaryota</taxon>
        <taxon>Fungi</taxon>
        <taxon>Dikarya</taxon>
        <taxon>Basidiomycota</taxon>
        <taxon>Agaricomycotina</taxon>
        <taxon>Agaricomycetes</taxon>
        <taxon>Agaricomycetidae</taxon>
        <taxon>Agaricales</taxon>
        <taxon>Marasmiineae</taxon>
        <taxon>Physalacriaceae</taxon>
        <taxon>Armillaria</taxon>
    </lineage>
</organism>